<dbReference type="Gene3D" id="1.25.40.190">
    <property type="entry name" value="Actin-related protein 2/3 complex subunit 5"/>
    <property type="match status" value="1"/>
</dbReference>
<dbReference type="GO" id="GO:0044396">
    <property type="term" value="P:actin cortical patch organization"/>
    <property type="evidence" value="ECO:0007669"/>
    <property type="project" value="UniProtKB-ARBA"/>
</dbReference>
<keyword evidence="3" id="KW-0963">Cytoplasm</keyword>
<evidence type="ECO:0000256" key="6">
    <source>
        <dbReference type="ARBA" id="ARBA00060329"/>
    </source>
</evidence>
<keyword evidence="9" id="KW-1185">Reference proteome</keyword>
<organism evidence="8 9">
    <name type="scientific">Piloderma croceum (strain F 1598)</name>
    <dbReference type="NCBI Taxonomy" id="765440"/>
    <lineage>
        <taxon>Eukaryota</taxon>
        <taxon>Fungi</taxon>
        <taxon>Dikarya</taxon>
        <taxon>Basidiomycota</taxon>
        <taxon>Agaricomycotina</taxon>
        <taxon>Agaricomycetes</taxon>
        <taxon>Agaricomycetidae</taxon>
        <taxon>Atheliales</taxon>
        <taxon>Atheliaceae</taxon>
        <taxon>Piloderma</taxon>
    </lineage>
</organism>
<evidence type="ECO:0000256" key="7">
    <source>
        <dbReference type="RuleBase" id="RU004301"/>
    </source>
</evidence>
<evidence type="ECO:0000313" key="8">
    <source>
        <dbReference type="EMBL" id="KIM89901.1"/>
    </source>
</evidence>
<proteinExistence type="inferred from homology"/>
<dbReference type="FunCoup" id="A0A0C3GGZ6">
    <property type="interactions" value="212"/>
</dbReference>
<dbReference type="InParanoid" id="A0A0C3GGZ6"/>
<dbReference type="InterPro" id="IPR006789">
    <property type="entry name" value="ARPC5"/>
</dbReference>
<dbReference type="OrthoDB" id="429520at2759"/>
<comment type="function">
    <text evidence="7">Functions as component of the Arp2/3 complex which is involved in regulation of actin polymerization and together with an activating nucleation-promoting factor (NPF) mediates the formation of branched actin networks. Arp2/3 complex plays a critical role in the control of cell morphogenesis via the modulation of cell polarity development.</text>
</comment>
<comment type="similarity">
    <text evidence="2 7">Belongs to the ARPC5 family.</text>
</comment>
<dbReference type="GO" id="GO:0005885">
    <property type="term" value="C:Arp2/3 protein complex"/>
    <property type="evidence" value="ECO:0007669"/>
    <property type="project" value="InterPro"/>
</dbReference>
<name>A0A0C3GGZ6_PILCF</name>
<comment type="subcellular location">
    <subcellularLocation>
        <location evidence="1">Cytoplasm</location>
        <location evidence="1">Cytoskeleton</location>
    </subcellularLocation>
</comment>
<comment type="function">
    <text evidence="6">Functions as a component of the Arp2/3 complex which is involved in regulation of actin polymerization and together with an activating nucleation-promoting factor (NPF) mediates the formation of branched actin networks.</text>
</comment>
<protein>
    <recommendedName>
        <fullName evidence="5 7">Actin-related protein 2/3 complex subunit 5</fullName>
    </recommendedName>
</protein>
<evidence type="ECO:0000256" key="3">
    <source>
        <dbReference type="ARBA" id="ARBA00022490"/>
    </source>
</evidence>
<dbReference type="GO" id="GO:0034314">
    <property type="term" value="P:Arp2/3 complex-mediated actin nucleation"/>
    <property type="evidence" value="ECO:0007669"/>
    <property type="project" value="InterPro"/>
</dbReference>
<dbReference type="EMBL" id="KN832974">
    <property type="protein sequence ID" value="KIM89901.1"/>
    <property type="molecule type" value="Genomic_DNA"/>
</dbReference>
<evidence type="ECO:0000313" key="9">
    <source>
        <dbReference type="Proteomes" id="UP000054166"/>
    </source>
</evidence>
<accession>A0A0C3GGZ6</accession>
<sequence length="156" mass="16772">MDTAFRKIDIDAYDEDAFLESELFEPDPRSPAHVLNDAKQKQTSVRSLLAKGDTAGALASALEGAPYGPGVDEAKNLTLQSVVSILNSTKSTEIPNVVRSLSQDAQDTLMKYLYKGMGLPGWGDVSGSVLLGWHEKLTEAAGTGCIVRAMTDRRTV</sequence>
<dbReference type="Pfam" id="PF04699">
    <property type="entry name" value="P16-Arc"/>
    <property type="match status" value="1"/>
</dbReference>
<dbReference type="STRING" id="765440.A0A0C3GGZ6"/>
<dbReference type="Proteomes" id="UP000054166">
    <property type="component" value="Unassembled WGS sequence"/>
</dbReference>
<dbReference type="GO" id="GO:0030833">
    <property type="term" value="P:regulation of actin filament polymerization"/>
    <property type="evidence" value="ECO:0007669"/>
    <property type="project" value="InterPro"/>
</dbReference>
<dbReference type="FunFam" id="1.25.40.190:FF:000003">
    <property type="entry name" value="Actin-related protein 2/3 complex subunit 5"/>
    <property type="match status" value="1"/>
</dbReference>
<dbReference type="InterPro" id="IPR036743">
    <property type="entry name" value="ARPC5_sf"/>
</dbReference>
<dbReference type="AlphaFoldDB" id="A0A0C3GGZ6"/>
<reference evidence="9" key="2">
    <citation type="submission" date="2015-01" db="EMBL/GenBank/DDBJ databases">
        <title>Evolutionary Origins and Diversification of the Mycorrhizal Mutualists.</title>
        <authorList>
            <consortium name="DOE Joint Genome Institute"/>
            <consortium name="Mycorrhizal Genomics Consortium"/>
            <person name="Kohler A."/>
            <person name="Kuo A."/>
            <person name="Nagy L.G."/>
            <person name="Floudas D."/>
            <person name="Copeland A."/>
            <person name="Barry K.W."/>
            <person name="Cichocki N."/>
            <person name="Veneault-Fourrey C."/>
            <person name="LaButti K."/>
            <person name="Lindquist E.A."/>
            <person name="Lipzen A."/>
            <person name="Lundell T."/>
            <person name="Morin E."/>
            <person name="Murat C."/>
            <person name="Riley R."/>
            <person name="Ohm R."/>
            <person name="Sun H."/>
            <person name="Tunlid A."/>
            <person name="Henrissat B."/>
            <person name="Grigoriev I.V."/>
            <person name="Hibbett D.S."/>
            <person name="Martin F."/>
        </authorList>
    </citation>
    <scope>NUCLEOTIDE SEQUENCE [LARGE SCALE GENOMIC DNA]</scope>
    <source>
        <strain evidence="9">F 1598</strain>
    </source>
</reference>
<dbReference type="HOGENOM" id="CLU_101888_2_0_1"/>
<evidence type="ECO:0000256" key="1">
    <source>
        <dbReference type="ARBA" id="ARBA00004245"/>
    </source>
</evidence>
<reference evidence="8 9" key="1">
    <citation type="submission" date="2014-04" db="EMBL/GenBank/DDBJ databases">
        <authorList>
            <consortium name="DOE Joint Genome Institute"/>
            <person name="Kuo A."/>
            <person name="Tarkka M."/>
            <person name="Buscot F."/>
            <person name="Kohler A."/>
            <person name="Nagy L.G."/>
            <person name="Floudas D."/>
            <person name="Copeland A."/>
            <person name="Barry K.W."/>
            <person name="Cichocki N."/>
            <person name="Veneault-Fourrey C."/>
            <person name="LaButti K."/>
            <person name="Lindquist E.A."/>
            <person name="Lipzen A."/>
            <person name="Lundell T."/>
            <person name="Morin E."/>
            <person name="Murat C."/>
            <person name="Sun H."/>
            <person name="Tunlid A."/>
            <person name="Henrissat B."/>
            <person name="Grigoriev I.V."/>
            <person name="Hibbett D.S."/>
            <person name="Martin F."/>
            <person name="Nordberg H.P."/>
            <person name="Cantor M.N."/>
            <person name="Hua S.X."/>
        </authorList>
    </citation>
    <scope>NUCLEOTIDE SEQUENCE [LARGE SCALE GENOMIC DNA]</scope>
    <source>
        <strain evidence="8 9">F 1598</strain>
    </source>
</reference>
<keyword evidence="4 7" id="KW-0206">Cytoskeleton</keyword>
<dbReference type="SUPFAM" id="SSF69103">
    <property type="entry name" value="Arp2/3 complex 16 kDa subunit ARPC5"/>
    <property type="match status" value="1"/>
</dbReference>
<evidence type="ECO:0000256" key="4">
    <source>
        <dbReference type="ARBA" id="ARBA00023212"/>
    </source>
</evidence>
<dbReference type="PIRSF" id="PIRSF039096">
    <property type="entry name" value="p16-ARC"/>
    <property type="match status" value="1"/>
</dbReference>
<dbReference type="PANTHER" id="PTHR12644">
    <property type="entry name" value="ARP2/3 COMPLEX 16 KD SUBUNIT P16-ARC"/>
    <property type="match status" value="1"/>
</dbReference>
<evidence type="ECO:0000256" key="2">
    <source>
        <dbReference type="ARBA" id="ARBA00006084"/>
    </source>
</evidence>
<gene>
    <name evidence="8" type="ORF">PILCRDRAFT_812681</name>
</gene>
<evidence type="ECO:0000256" key="5">
    <source>
        <dbReference type="ARBA" id="ARBA00040214"/>
    </source>
</evidence>